<proteinExistence type="inferred from homology"/>
<dbReference type="Pfam" id="PF00480">
    <property type="entry name" value="ROK"/>
    <property type="match status" value="1"/>
</dbReference>
<dbReference type="InterPro" id="IPR012318">
    <property type="entry name" value="HTH_CRP"/>
</dbReference>
<dbReference type="InterPro" id="IPR036390">
    <property type="entry name" value="WH_DNA-bd_sf"/>
</dbReference>
<dbReference type="InterPro" id="IPR000600">
    <property type="entry name" value="ROK"/>
</dbReference>
<dbReference type="Gene3D" id="1.10.10.10">
    <property type="entry name" value="Winged helix-like DNA-binding domain superfamily/Winged helix DNA-binding domain"/>
    <property type="match status" value="1"/>
</dbReference>
<evidence type="ECO:0000313" key="4">
    <source>
        <dbReference type="Proteomes" id="UP000308705"/>
    </source>
</evidence>
<evidence type="ECO:0000256" key="1">
    <source>
        <dbReference type="ARBA" id="ARBA00006479"/>
    </source>
</evidence>
<dbReference type="CDD" id="cd00090">
    <property type="entry name" value="HTH_ARSR"/>
    <property type="match status" value="1"/>
</dbReference>
<evidence type="ECO:0000259" key="2">
    <source>
        <dbReference type="SMART" id="SM00419"/>
    </source>
</evidence>
<dbReference type="Gene3D" id="3.30.420.40">
    <property type="match status" value="2"/>
</dbReference>
<dbReference type="Proteomes" id="UP000308705">
    <property type="component" value="Unassembled WGS sequence"/>
</dbReference>
<keyword evidence="4" id="KW-1185">Reference proteome</keyword>
<gene>
    <name evidence="3" type="ORF">FDA94_21750</name>
</gene>
<reference evidence="3 4" key="1">
    <citation type="submission" date="2019-04" db="EMBL/GenBank/DDBJ databases">
        <title>Herbidospora sp. NEAU-GS14.nov., a novel actinomycete isolated from soil.</title>
        <authorList>
            <person name="Han L."/>
        </authorList>
    </citation>
    <scope>NUCLEOTIDE SEQUENCE [LARGE SCALE GENOMIC DNA]</scope>
    <source>
        <strain evidence="3 4">NEAU-GS14</strain>
    </source>
</reference>
<dbReference type="EMBL" id="SZQA01000021">
    <property type="protein sequence ID" value="TKK86446.1"/>
    <property type="molecule type" value="Genomic_DNA"/>
</dbReference>
<dbReference type="SUPFAM" id="SSF46785">
    <property type="entry name" value="Winged helix' DNA-binding domain"/>
    <property type="match status" value="1"/>
</dbReference>
<dbReference type="InterPro" id="IPR043129">
    <property type="entry name" value="ATPase_NBD"/>
</dbReference>
<dbReference type="SUPFAM" id="SSF53067">
    <property type="entry name" value="Actin-like ATPase domain"/>
    <property type="match status" value="1"/>
</dbReference>
<comment type="similarity">
    <text evidence="1">Belongs to the ROK (NagC/XylR) family.</text>
</comment>
<feature type="domain" description="HTH crp-type" evidence="2">
    <location>
        <begin position="14"/>
        <end position="69"/>
    </location>
</feature>
<accession>A0A4U3MFD7</accession>
<dbReference type="CDD" id="cd24076">
    <property type="entry name" value="ASKHA_ATPase_ROK_BsXylR-like"/>
    <property type="match status" value="1"/>
</dbReference>
<dbReference type="InterPro" id="IPR011991">
    <property type="entry name" value="ArsR-like_HTH"/>
</dbReference>
<dbReference type="PANTHER" id="PTHR18964:SF173">
    <property type="entry name" value="GLUCOKINASE"/>
    <property type="match status" value="1"/>
</dbReference>
<protein>
    <submittedName>
        <fullName evidence="3">ROK family transcriptional regulator</fullName>
    </submittedName>
</protein>
<dbReference type="SMART" id="SM00419">
    <property type="entry name" value="HTH_CRP"/>
    <property type="match status" value="1"/>
</dbReference>
<dbReference type="PANTHER" id="PTHR18964">
    <property type="entry name" value="ROK (REPRESSOR, ORF, KINASE) FAMILY"/>
    <property type="match status" value="1"/>
</dbReference>
<name>A0A4U3MFD7_9ACTN</name>
<comment type="caution">
    <text evidence="3">The sequence shown here is derived from an EMBL/GenBank/DDBJ whole genome shotgun (WGS) entry which is preliminary data.</text>
</comment>
<organism evidence="3 4">
    <name type="scientific">Herbidospora galbida</name>
    <dbReference type="NCBI Taxonomy" id="2575442"/>
    <lineage>
        <taxon>Bacteria</taxon>
        <taxon>Bacillati</taxon>
        <taxon>Actinomycetota</taxon>
        <taxon>Actinomycetes</taxon>
        <taxon>Streptosporangiales</taxon>
        <taxon>Streptosporangiaceae</taxon>
        <taxon>Herbidospora</taxon>
    </lineage>
</organism>
<evidence type="ECO:0000313" key="3">
    <source>
        <dbReference type="EMBL" id="TKK86446.1"/>
    </source>
</evidence>
<dbReference type="InterPro" id="IPR036388">
    <property type="entry name" value="WH-like_DNA-bd_sf"/>
</dbReference>
<sequence>MANSLTGLRETNRRLITETVRKSGALTQAQLARQTGLSPATVSTIVRELRDAGLVEISQAGGRRHLISPARETGLVVGVDFGHSHLRVALAERSHKVLAEEAIPFDVGARAPEGLAAAERLIIGLLGRAGVSRAEIRAVGLGLPGPIDPQTGIMGSSTILPGWAGVDPAAELGRRLGVPVVVDNDANLGALAEATWGAAKGRREVAYMKIGTGVGASILINGLLYRGATGTAGELGHITIDENGRLCRCGNRGCLETLAGGQQLIDLVRPTHGQVTVSRLVELAHAGDIGCRRVIADAGRHLGVAVASLCNILNPGLVVIGGALAEAGPLLIDPIMTVVGRLAIPSAARAVSVVKGELGERAGVLGALARVQSPNVESAL</sequence>
<dbReference type="GO" id="GO:0006355">
    <property type="term" value="P:regulation of DNA-templated transcription"/>
    <property type="evidence" value="ECO:0007669"/>
    <property type="project" value="InterPro"/>
</dbReference>
<dbReference type="Pfam" id="PF13412">
    <property type="entry name" value="HTH_24"/>
    <property type="match status" value="1"/>
</dbReference>
<dbReference type="OrthoDB" id="3863906at2"/>
<dbReference type="RefSeq" id="WP_137248918.1">
    <property type="nucleotide sequence ID" value="NZ_SZQA01000021.1"/>
</dbReference>
<dbReference type="GO" id="GO:0003677">
    <property type="term" value="F:DNA binding"/>
    <property type="evidence" value="ECO:0007669"/>
    <property type="project" value="InterPro"/>
</dbReference>
<dbReference type="AlphaFoldDB" id="A0A4U3MFD7"/>